<dbReference type="OrthoDB" id="8781117at2"/>
<dbReference type="STRING" id="590652.BST39_19185"/>
<reference evidence="3 4" key="1">
    <citation type="submission" date="2017-02" db="EMBL/GenBank/DDBJ databases">
        <title>The new phylogeny of genus Mycobacterium.</title>
        <authorList>
            <person name="Tortoli E."/>
            <person name="Trovato A."/>
            <person name="Cirillo D.M."/>
        </authorList>
    </citation>
    <scope>NUCLEOTIDE SEQUENCE [LARGE SCALE GENOMIC DNA]</scope>
    <source>
        <strain evidence="3 4">DSM 45000</strain>
    </source>
</reference>
<name>A0A1X0I6T3_9MYCO</name>
<dbReference type="GO" id="GO:0006508">
    <property type="term" value="P:proteolysis"/>
    <property type="evidence" value="ECO:0007669"/>
    <property type="project" value="InterPro"/>
</dbReference>
<feature type="transmembrane region" description="Helical" evidence="1">
    <location>
        <begin position="42"/>
        <end position="62"/>
    </location>
</feature>
<evidence type="ECO:0000313" key="4">
    <source>
        <dbReference type="Proteomes" id="UP000192513"/>
    </source>
</evidence>
<dbReference type="InterPro" id="IPR001254">
    <property type="entry name" value="Trypsin_dom"/>
</dbReference>
<gene>
    <name evidence="3" type="ORF">BST39_19185</name>
</gene>
<organism evidence="3 4">
    <name type="scientific">Mycobacterium paraseoulense</name>
    <dbReference type="NCBI Taxonomy" id="590652"/>
    <lineage>
        <taxon>Bacteria</taxon>
        <taxon>Bacillati</taxon>
        <taxon>Actinomycetota</taxon>
        <taxon>Actinomycetes</taxon>
        <taxon>Mycobacteriales</taxon>
        <taxon>Mycobacteriaceae</taxon>
        <taxon>Mycobacterium</taxon>
    </lineage>
</organism>
<evidence type="ECO:0000259" key="2">
    <source>
        <dbReference type="Pfam" id="PF00089"/>
    </source>
</evidence>
<dbReference type="InterPro" id="IPR018114">
    <property type="entry name" value="TRYPSIN_HIS"/>
</dbReference>
<dbReference type="Gene3D" id="2.40.10.10">
    <property type="entry name" value="Trypsin-like serine proteases"/>
    <property type="match status" value="2"/>
</dbReference>
<keyword evidence="1" id="KW-0812">Transmembrane</keyword>
<dbReference type="PROSITE" id="PS00134">
    <property type="entry name" value="TRYPSIN_HIS"/>
    <property type="match status" value="1"/>
</dbReference>
<dbReference type="InterPro" id="IPR009003">
    <property type="entry name" value="Peptidase_S1_PA"/>
</dbReference>
<dbReference type="CDD" id="cd21112">
    <property type="entry name" value="alphaLP-like"/>
    <property type="match status" value="1"/>
</dbReference>
<feature type="domain" description="Peptidase S1" evidence="2">
    <location>
        <begin position="110"/>
        <end position="274"/>
    </location>
</feature>
<keyword evidence="1" id="KW-1133">Transmembrane helix</keyword>
<evidence type="ECO:0000313" key="3">
    <source>
        <dbReference type="EMBL" id="ORB37204.1"/>
    </source>
</evidence>
<dbReference type="GO" id="GO:0004252">
    <property type="term" value="F:serine-type endopeptidase activity"/>
    <property type="evidence" value="ECO:0007669"/>
    <property type="project" value="InterPro"/>
</dbReference>
<keyword evidence="1" id="KW-0472">Membrane</keyword>
<evidence type="ECO:0000256" key="1">
    <source>
        <dbReference type="SAM" id="Phobius"/>
    </source>
</evidence>
<sequence length="301" mass="30352">MGARKLASWGSQHLPARAAKGGVLAGPHISYSPPQRSRMHSALLVIASLCCVAAFFAAVYMLPKNTGPAHEPGPPPLLSPIDLPASSAVGPGTGIYVEYADGSGGMGCTAGFLVRTSTGQPGVLTAGHCNRPGEASHVTMNLGGILPYATLGTFSQTVSEGVHDEQHDIGLIVLNGDNVPQNPAIGAALPVSGVATNLEPGQELCKFGMGTGKATCGPITEITDSKVVFQAPGQCGDSGGPVYLDQGDGTVRAVGILIRGGDPSTPKPGCAVPAKFSVAELVQPWLAKWGLIAVTAASASG</sequence>
<keyword evidence="4" id="KW-1185">Reference proteome</keyword>
<dbReference type="SUPFAM" id="SSF50494">
    <property type="entry name" value="Trypsin-like serine proteases"/>
    <property type="match status" value="1"/>
</dbReference>
<accession>A0A1X0I6T3</accession>
<dbReference type="InterPro" id="IPR043504">
    <property type="entry name" value="Peptidase_S1_PA_chymotrypsin"/>
</dbReference>
<dbReference type="Proteomes" id="UP000192513">
    <property type="component" value="Unassembled WGS sequence"/>
</dbReference>
<dbReference type="AlphaFoldDB" id="A0A1X0I6T3"/>
<dbReference type="EMBL" id="MVIE01000027">
    <property type="protein sequence ID" value="ORB37204.1"/>
    <property type="molecule type" value="Genomic_DNA"/>
</dbReference>
<protein>
    <submittedName>
        <fullName evidence="3">Endopeptidase</fullName>
    </submittedName>
</protein>
<comment type="caution">
    <text evidence="3">The sequence shown here is derived from an EMBL/GenBank/DDBJ whole genome shotgun (WGS) entry which is preliminary data.</text>
</comment>
<proteinExistence type="predicted"/>
<dbReference type="Pfam" id="PF00089">
    <property type="entry name" value="Trypsin"/>
    <property type="match status" value="1"/>
</dbReference>